<feature type="compositionally biased region" description="Basic and acidic residues" evidence="1">
    <location>
        <begin position="240"/>
        <end position="253"/>
    </location>
</feature>
<dbReference type="OrthoDB" id="2447733at2759"/>
<accession>A0A9N9NLG2</accession>
<dbReference type="AlphaFoldDB" id="A0A9N9NLG2"/>
<evidence type="ECO:0000313" key="2">
    <source>
        <dbReference type="EMBL" id="CAG8748832.1"/>
    </source>
</evidence>
<evidence type="ECO:0000256" key="1">
    <source>
        <dbReference type="SAM" id="MobiDB-lite"/>
    </source>
</evidence>
<keyword evidence="3" id="KW-1185">Reference proteome</keyword>
<comment type="caution">
    <text evidence="2">The sequence shown here is derived from an EMBL/GenBank/DDBJ whole genome shotgun (WGS) entry which is preliminary data.</text>
</comment>
<dbReference type="EMBL" id="CAJVPQ010017584">
    <property type="protein sequence ID" value="CAG8748832.1"/>
    <property type="molecule type" value="Genomic_DNA"/>
</dbReference>
<feature type="region of interest" description="Disordered" evidence="1">
    <location>
        <begin position="169"/>
        <end position="260"/>
    </location>
</feature>
<feature type="non-terminal residue" evidence="2">
    <location>
        <position position="260"/>
    </location>
</feature>
<name>A0A9N9NLG2_9GLOM</name>
<gene>
    <name evidence="2" type="ORF">FCALED_LOCUS16163</name>
</gene>
<proteinExistence type="predicted"/>
<reference evidence="2" key="1">
    <citation type="submission" date="2021-06" db="EMBL/GenBank/DDBJ databases">
        <authorList>
            <person name="Kallberg Y."/>
            <person name="Tangrot J."/>
            <person name="Rosling A."/>
        </authorList>
    </citation>
    <scope>NUCLEOTIDE SEQUENCE</scope>
    <source>
        <strain evidence="2">UK204</strain>
    </source>
</reference>
<organism evidence="2 3">
    <name type="scientific">Funneliformis caledonium</name>
    <dbReference type="NCBI Taxonomy" id="1117310"/>
    <lineage>
        <taxon>Eukaryota</taxon>
        <taxon>Fungi</taxon>
        <taxon>Fungi incertae sedis</taxon>
        <taxon>Mucoromycota</taxon>
        <taxon>Glomeromycotina</taxon>
        <taxon>Glomeromycetes</taxon>
        <taxon>Glomerales</taxon>
        <taxon>Glomeraceae</taxon>
        <taxon>Funneliformis</taxon>
    </lineage>
</organism>
<protein>
    <submittedName>
        <fullName evidence="2">16374_t:CDS:1</fullName>
    </submittedName>
</protein>
<evidence type="ECO:0000313" key="3">
    <source>
        <dbReference type="Proteomes" id="UP000789570"/>
    </source>
</evidence>
<sequence>LITRDLGLNSYTKFSMEQYSDKQIPNYFQEVNPHQWSLIDFLEWRSENLILRDRNQEHGKLFFLVIGTVDGPKACPSPLESIAVTHWCVLLSHPVLNPLEFVADIKCSPEVVKFWNDRNTQNLREKIQHVKAHNELKLFQIESEDLKYALDRSKNLNFTTIENKRKEALEKSDGDFQPMKTSSTKRKKQSSLSIKNEESANLTASKKVKITDEGNAEMNDTGDPTASNSQPSESIGTQRSSREVNDVNTRNDRLSISGNK</sequence>
<feature type="non-terminal residue" evidence="2">
    <location>
        <position position="1"/>
    </location>
</feature>
<feature type="compositionally biased region" description="Polar residues" evidence="1">
    <location>
        <begin position="222"/>
        <end position="239"/>
    </location>
</feature>
<dbReference type="Proteomes" id="UP000789570">
    <property type="component" value="Unassembled WGS sequence"/>
</dbReference>